<name>A0A9W7CFC7_9STRA</name>
<reference evidence="3" key="1">
    <citation type="journal article" date="2023" name="Commun. Biol.">
        <title>Genome analysis of Parmales, the sister group of diatoms, reveals the evolutionary specialization of diatoms from phago-mixotrophs to photoautotrophs.</title>
        <authorList>
            <person name="Ban H."/>
            <person name="Sato S."/>
            <person name="Yoshikawa S."/>
            <person name="Yamada K."/>
            <person name="Nakamura Y."/>
            <person name="Ichinomiya M."/>
            <person name="Sato N."/>
            <person name="Blanc-Mathieu R."/>
            <person name="Endo H."/>
            <person name="Kuwata A."/>
            <person name="Ogata H."/>
        </authorList>
    </citation>
    <scope>NUCLEOTIDE SEQUENCE [LARGE SCALE GENOMIC DNA]</scope>
    <source>
        <strain evidence="3">NIES 3700</strain>
    </source>
</reference>
<feature type="compositionally biased region" description="Polar residues" evidence="1">
    <location>
        <begin position="176"/>
        <end position="188"/>
    </location>
</feature>
<keyword evidence="3" id="KW-1185">Reference proteome</keyword>
<protein>
    <submittedName>
        <fullName evidence="2">Uncharacterized protein</fullName>
    </submittedName>
</protein>
<feature type="region of interest" description="Disordered" evidence="1">
    <location>
        <begin position="176"/>
        <end position="199"/>
    </location>
</feature>
<gene>
    <name evidence="2" type="ORF">TrLO_g13929</name>
</gene>
<evidence type="ECO:0000256" key="1">
    <source>
        <dbReference type="SAM" id="MobiDB-lite"/>
    </source>
</evidence>
<organism evidence="2 3">
    <name type="scientific">Triparma laevis f. longispina</name>
    <dbReference type="NCBI Taxonomy" id="1714387"/>
    <lineage>
        <taxon>Eukaryota</taxon>
        <taxon>Sar</taxon>
        <taxon>Stramenopiles</taxon>
        <taxon>Ochrophyta</taxon>
        <taxon>Bolidophyceae</taxon>
        <taxon>Parmales</taxon>
        <taxon>Triparmaceae</taxon>
        <taxon>Triparma</taxon>
    </lineage>
</organism>
<sequence>MPAEYYRERIEKEGAGKEEGALLLQGSPPYSAIWALTPPTSSPPFRRPWQHMIGDSVVSVPIQDLAPRSEFMGRNLSAFADAASIASFSSMAQCVLSKKWARDARELVQFSVSNIYVLVSSAEQTLVETRDALLRDLYGSDEALEVIELREKLLDAEQRLNANAEQSGVNCMPLETTSSGILTDSEPSTWRERLHGGRS</sequence>
<accession>A0A9W7CFC7</accession>
<evidence type="ECO:0000313" key="2">
    <source>
        <dbReference type="EMBL" id="GMI04695.1"/>
    </source>
</evidence>
<dbReference type="EMBL" id="BRXW01000077">
    <property type="protein sequence ID" value="GMI04695.1"/>
    <property type="molecule type" value="Genomic_DNA"/>
</dbReference>
<proteinExistence type="predicted"/>
<comment type="caution">
    <text evidence="2">The sequence shown here is derived from an EMBL/GenBank/DDBJ whole genome shotgun (WGS) entry which is preliminary data.</text>
</comment>
<feature type="compositionally biased region" description="Basic and acidic residues" evidence="1">
    <location>
        <begin position="189"/>
        <end position="199"/>
    </location>
</feature>
<dbReference type="AlphaFoldDB" id="A0A9W7CFC7"/>
<dbReference type="Proteomes" id="UP001165122">
    <property type="component" value="Unassembled WGS sequence"/>
</dbReference>
<evidence type="ECO:0000313" key="3">
    <source>
        <dbReference type="Proteomes" id="UP001165122"/>
    </source>
</evidence>